<name>A0A9D9J102_9BACT</name>
<dbReference type="AlphaFoldDB" id="A0A9D9J102"/>
<dbReference type="Pfam" id="PF13749">
    <property type="entry name" value="HATPase_c_4"/>
    <property type="match status" value="1"/>
</dbReference>
<dbReference type="InterPro" id="IPR036388">
    <property type="entry name" value="WH-like_DNA-bd_sf"/>
</dbReference>
<dbReference type="Gene3D" id="3.30.565.60">
    <property type="match status" value="1"/>
</dbReference>
<dbReference type="Pfam" id="PF13271">
    <property type="entry name" value="DUF4062"/>
    <property type="match status" value="1"/>
</dbReference>
<evidence type="ECO:0000259" key="1">
    <source>
        <dbReference type="Pfam" id="PF13271"/>
    </source>
</evidence>
<dbReference type="PANTHER" id="PTHR30595:SF6">
    <property type="entry name" value="SCHLAFEN ALBA-2 DOMAIN-CONTAINING PROTEIN"/>
    <property type="match status" value="1"/>
</dbReference>
<dbReference type="SUPFAM" id="SSF46785">
    <property type="entry name" value="Winged helix' DNA-binding domain"/>
    <property type="match status" value="1"/>
</dbReference>
<sequence>MKRIKIFISSVQSEFAEERAMLCHYIRTDALLGKFFEPFIFEEVPANEYPTSHVYLKEVELCDIYLGLYGNLYGYEDAEGISPTEREYDLAAELHKSRLIYIKSINESNRHPKETAFIRKVERDIVRKTFVDMDGLRTSVYASLIRYLEEKEYIRWRPFDASYDNGATIDDLDEDKIRSFIQVARSKRNFPLSVDTPIKELLTHLDLIDENDRIANAAILLFGKKPQKYFITSEVKCVQFYGNVVRKPMPAYQIYRGDVFELVDQATSFVMSRVDNWVGTRDEGETASVPTRPELPIDAVKEAIVNAVCHRDYTSNASVQVMLFRNRLEIWNPGQLPYGLTVQKLQGPHKSLPTNPLIADPMYWKGYIEKVGTGTEDIIEKCRDYGLKTPEFYQEEDFRVVIWRAAEEEQSDPKRSKDDPKAIQSDPKEVEDLIRLIKNNPSISRAELARQLALSERQVRKMMDQLRADERLTRKGGKTGKWIIIDK</sequence>
<evidence type="ECO:0000313" key="2">
    <source>
        <dbReference type="EMBL" id="MBO8482337.1"/>
    </source>
</evidence>
<reference evidence="2" key="1">
    <citation type="submission" date="2020-10" db="EMBL/GenBank/DDBJ databases">
        <authorList>
            <person name="Gilroy R."/>
        </authorList>
    </citation>
    <scope>NUCLEOTIDE SEQUENCE</scope>
    <source>
        <strain evidence="2">B3-2255</strain>
    </source>
</reference>
<dbReference type="Gene3D" id="1.10.10.10">
    <property type="entry name" value="Winged helix-like DNA-binding domain superfamily/Winged helix DNA-binding domain"/>
    <property type="match status" value="1"/>
</dbReference>
<proteinExistence type="predicted"/>
<organism evidence="2 3">
    <name type="scientific">Candidatus Merdivivens faecigallinarum</name>
    <dbReference type="NCBI Taxonomy" id="2840871"/>
    <lineage>
        <taxon>Bacteria</taxon>
        <taxon>Pseudomonadati</taxon>
        <taxon>Bacteroidota</taxon>
        <taxon>Bacteroidia</taxon>
        <taxon>Bacteroidales</taxon>
        <taxon>Muribaculaceae</taxon>
        <taxon>Muribaculaceae incertae sedis</taxon>
        <taxon>Candidatus Merdivivens</taxon>
    </lineage>
</organism>
<gene>
    <name evidence="2" type="ORF">IAC87_07350</name>
</gene>
<accession>A0A9D9J102</accession>
<dbReference type="InterPro" id="IPR036390">
    <property type="entry name" value="WH_DNA-bd_sf"/>
</dbReference>
<comment type="caution">
    <text evidence="2">The sequence shown here is derived from an EMBL/GenBank/DDBJ whole genome shotgun (WGS) entry which is preliminary data.</text>
</comment>
<dbReference type="PANTHER" id="PTHR30595">
    <property type="entry name" value="GLPR-RELATED TRANSCRIPTIONAL REPRESSOR"/>
    <property type="match status" value="1"/>
</dbReference>
<reference evidence="2" key="2">
    <citation type="journal article" date="2021" name="PeerJ">
        <title>Extensive microbial diversity within the chicken gut microbiome revealed by metagenomics and culture.</title>
        <authorList>
            <person name="Gilroy R."/>
            <person name="Ravi A."/>
            <person name="Getino M."/>
            <person name="Pursley I."/>
            <person name="Horton D.L."/>
            <person name="Alikhan N.F."/>
            <person name="Baker D."/>
            <person name="Gharbi K."/>
            <person name="Hall N."/>
            <person name="Watson M."/>
            <person name="Adriaenssens E.M."/>
            <person name="Foster-Nyarko E."/>
            <person name="Jarju S."/>
            <person name="Secka A."/>
            <person name="Antonio M."/>
            <person name="Oren A."/>
            <person name="Chaudhuri R.R."/>
            <person name="La Ragione R."/>
            <person name="Hildebrand F."/>
            <person name="Pallen M.J."/>
        </authorList>
    </citation>
    <scope>NUCLEOTIDE SEQUENCE</scope>
    <source>
        <strain evidence="2">B3-2255</strain>
    </source>
</reference>
<protein>
    <submittedName>
        <fullName evidence="2">DUF4062 domain-containing protein</fullName>
    </submittedName>
</protein>
<evidence type="ECO:0000313" key="3">
    <source>
        <dbReference type="Proteomes" id="UP000823772"/>
    </source>
</evidence>
<dbReference type="InterPro" id="IPR038475">
    <property type="entry name" value="RecG_C_sf"/>
</dbReference>
<feature type="domain" description="DUF4062" evidence="1">
    <location>
        <begin position="5"/>
        <end position="91"/>
    </location>
</feature>
<dbReference type="EMBL" id="JADILY010000153">
    <property type="protein sequence ID" value="MBO8482337.1"/>
    <property type="molecule type" value="Genomic_DNA"/>
</dbReference>
<dbReference type="Proteomes" id="UP000823772">
    <property type="component" value="Unassembled WGS sequence"/>
</dbReference>
<dbReference type="InterPro" id="IPR025139">
    <property type="entry name" value="DUF4062"/>
</dbReference>